<organism evidence="3">
    <name type="scientific">Candidatus Methanogaster sp. ANME-2c ERB4</name>
    <dbReference type="NCBI Taxonomy" id="2759911"/>
    <lineage>
        <taxon>Archaea</taxon>
        <taxon>Methanobacteriati</taxon>
        <taxon>Methanobacteriota</taxon>
        <taxon>Stenosarchaea group</taxon>
        <taxon>Methanomicrobia</taxon>
        <taxon>Methanosarcinales</taxon>
        <taxon>ANME-2 cluster</taxon>
        <taxon>Candidatus Methanogasteraceae</taxon>
        <taxon>Candidatus Methanogaster</taxon>
    </lineage>
</organism>
<proteinExistence type="predicted"/>
<dbReference type="EMBL" id="MT631409">
    <property type="protein sequence ID" value="QNO50216.1"/>
    <property type="molecule type" value="Genomic_DNA"/>
</dbReference>
<sequence>MDEALLKELTEAISRLGYDVGYHHHSEIGWVSSAYNDLMERAAAHDVEETLREHYLQGKSRGVESRRHEHLAPGTVATPEQTPLPIVTRLPPAYRMVEPPAATSVPRSIDRPKMVDRPKALDGFTLTR</sequence>
<reference evidence="3" key="1">
    <citation type="submission" date="2020-06" db="EMBL/GenBank/DDBJ databases">
        <title>Unique genomic features of the anaerobic methanotrophic archaea.</title>
        <authorList>
            <person name="Chadwick G.L."/>
            <person name="Skennerton C.T."/>
            <person name="Laso-Perez R."/>
            <person name="Leu A.O."/>
            <person name="Speth D.R."/>
            <person name="Yu H."/>
            <person name="Morgan-Lang C."/>
            <person name="Hatzenpichler R."/>
            <person name="Goudeau D."/>
            <person name="Malmstrom R."/>
            <person name="Brazelton W.J."/>
            <person name="Woyke T."/>
            <person name="Hallam S.J."/>
            <person name="Tyson G.W."/>
            <person name="Wegener G."/>
            <person name="Boetius A."/>
            <person name="Orphan V."/>
        </authorList>
    </citation>
    <scope>NUCLEOTIDE SEQUENCE</scope>
</reference>
<dbReference type="AlphaFoldDB" id="A0A7G9YQD2"/>
<feature type="compositionally biased region" description="Basic and acidic residues" evidence="1">
    <location>
        <begin position="58"/>
        <end position="71"/>
    </location>
</feature>
<evidence type="ECO:0000313" key="3">
    <source>
        <dbReference type="EMBL" id="QNO50216.1"/>
    </source>
</evidence>
<accession>A0A7G9YQD2</accession>
<protein>
    <submittedName>
        <fullName evidence="3">Uncharacterized protein</fullName>
    </submittedName>
</protein>
<name>A0A7G9YQD2_9EURY</name>
<dbReference type="EMBL" id="MT631406">
    <property type="protein sequence ID" value="QNO50158.1"/>
    <property type="molecule type" value="Genomic_DNA"/>
</dbReference>
<gene>
    <name evidence="3" type="ORF">LIFGHNMI_00013</name>
    <name evidence="2" type="ORF">MOOMDFED_00027</name>
</gene>
<feature type="region of interest" description="Disordered" evidence="1">
    <location>
        <begin position="58"/>
        <end position="83"/>
    </location>
</feature>
<evidence type="ECO:0000313" key="2">
    <source>
        <dbReference type="EMBL" id="QNO50158.1"/>
    </source>
</evidence>
<evidence type="ECO:0000256" key="1">
    <source>
        <dbReference type="SAM" id="MobiDB-lite"/>
    </source>
</evidence>